<reference evidence="3" key="1">
    <citation type="submission" date="2020-05" db="EMBL/GenBank/DDBJ databases">
        <title>WGS assembly of Panicum virgatum.</title>
        <authorList>
            <person name="Lovell J.T."/>
            <person name="Jenkins J."/>
            <person name="Shu S."/>
            <person name="Juenger T.E."/>
            <person name="Schmutz J."/>
        </authorList>
    </citation>
    <scope>NUCLEOTIDE SEQUENCE</scope>
    <source>
        <strain evidence="3">AP13</strain>
    </source>
</reference>
<proteinExistence type="predicted"/>
<feature type="compositionally biased region" description="Basic and acidic residues" evidence="2">
    <location>
        <begin position="1"/>
        <end position="17"/>
    </location>
</feature>
<evidence type="ECO:0000313" key="4">
    <source>
        <dbReference type="Proteomes" id="UP000823388"/>
    </source>
</evidence>
<feature type="region of interest" description="Disordered" evidence="2">
    <location>
        <begin position="1"/>
        <end position="43"/>
    </location>
</feature>
<evidence type="ECO:0000256" key="1">
    <source>
        <dbReference type="SAM" id="Coils"/>
    </source>
</evidence>
<evidence type="ECO:0000313" key="3">
    <source>
        <dbReference type="EMBL" id="KAG2565053.1"/>
    </source>
</evidence>
<protein>
    <submittedName>
        <fullName evidence="3">Uncharacterized protein</fullName>
    </submittedName>
</protein>
<comment type="caution">
    <text evidence="3">The sequence shown here is derived from an EMBL/GenBank/DDBJ whole genome shotgun (WGS) entry which is preliminary data.</text>
</comment>
<accession>A0A8T0PSS0</accession>
<name>A0A8T0PSS0_PANVG</name>
<sequence length="292" mass="32580">MSDREQAPPDQEVHEDVPPADDDEELDFTRTPFEDDILEDQKDLERVKEASRVTGEAQYAELQRVKEEAAEQVRRAKGEVAEQVAKEVAKARREADAMLAAEREKVADAKADLEVVIEGANKKEKKLQDDLKEAEKTVEALKESTKAAHDSEYVMTRKLLYEKQVRRDLEIDLVVAMQTLQNDQITIAGLEAEMADLQEAAGYNMDMVVPRVNPEESSTLLDRLIVAPDRVTELLRSTGTTAAVGALSWVKLHFPDVDVGKLMDGPNEDADLHALELEVQAGAEKVVEHLDL</sequence>
<dbReference type="Proteomes" id="UP000823388">
    <property type="component" value="Chromosome 7N"/>
</dbReference>
<evidence type="ECO:0000256" key="2">
    <source>
        <dbReference type="SAM" id="MobiDB-lite"/>
    </source>
</evidence>
<keyword evidence="1" id="KW-0175">Coiled coil</keyword>
<keyword evidence="4" id="KW-1185">Reference proteome</keyword>
<organism evidence="3 4">
    <name type="scientific">Panicum virgatum</name>
    <name type="common">Blackwell switchgrass</name>
    <dbReference type="NCBI Taxonomy" id="38727"/>
    <lineage>
        <taxon>Eukaryota</taxon>
        <taxon>Viridiplantae</taxon>
        <taxon>Streptophyta</taxon>
        <taxon>Embryophyta</taxon>
        <taxon>Tracheophyta</taxon>
        <taxon>Spermatophyta</taxon>
        <taxon>Magnoliopsida</taxon>
        <taxon>Liliopsida</taxon>
        <taxon>Poales</taxon>
        <taxon>Poaceae</taxon>
        <taxon>PACMAD clade</taxon>
        <taxon>Panicoideae</taxon>
        <taxon>Panicodae</taxon>
        <taxon>Paniceae</taxon>
        <taxon>Panicinae</taxon>
        <taxon>Panicum</taxon>
        <taxon>Panicum sect. Hiantes</taxon>
    </lineage>
</organism>
<feature type="coiled-coil region" evidence="1">
    <location>
        <begin position="59"/>
        <end position="151"/>
    </location>
</feature>
<dbReference type="EMBL" id="CM029050">
    <property type="protein sequence ID" value="KAG2565053.1"/>
    <property type="molecule type" value="Genomic_DNA"/>
</dbReference>
<gene>
    <name evidence="3" type="ORF">PVAP13_7NG098800</name>
</gene>
<dbReference type="AlphaFoldDB" id="A0A8T0PSS0"/>